<keyword evidence="2 5" id="KW-0805">Transcription regulation</keyword>
<dbReference type="InterPro" id="IPR037241">
    <property type="entry name" value="E2F-DP_heterodim"/>
</dbReference>
<keyword evidence="4 5" id="KW-0804">Transcription</keyword>
<dbReference type="AlphaFoldDB" id="A0A176VI68"/>
<evidence type="ECO:0000256" key="2">
    <source>
        <dbReference type="ARBA" id="ARBA00023015"/>
    </source>
</evidence>
<keyword evidence="3 5" id="KW-0238">DNA-binding</keyword>
<dbReference type="GO" id="GO:0000978">
    <property type="term" value="F:RNA polymerase II cis-regulatory region sequence-specific DNA binding"/>
    <property type="evidence" value="ECO:0007669"/>
    <property type="project" value="InterPro"/>
</dbReference>
<evidence type="ECO:0000256" key="3">
    <source>
        <dbReference type="ARBA" id="ARBA00023125"/>
    </source>
</evidence>
<proteinExistence type="inferred from homology"/>
<evidence type="ECO:0000259" key="8">
    <source>
        <dbReference type="SMART" id="SM01372"/>
    </source>
</evidence>
<reference evidence="9" key="1">
    <citation type="submission" date="2016-03" db="EMBL/GenBank/DDBJ databases">
        <title>Mechanisms controlling the formation of the plant cell surface in tip-growing cells are functionally conserved among land plants.</title>
        <authorList>
            <person name="Honkanen S."/>
            <person name="Jones V.A."/>
            <person name="Morieri G."/>
            <person name="Champion C."/>
            <person name="Hetherington A.J."/>
            <person name="Kelly S."/>
            <person name="Saint-Marcoux D."/>
            <person name="Proust H."/>
            <person name="Prescott H."/>
            <person name="Dolan L."/>
        </authorList>
    </citation>
    <scope>NUCLEOTIDE SEQUENCE [LARGE SCALE GENOMIC DNA]</scope>
    <source>
        <tissue evidence="9">Whole gametophyte</tissue>
    </source>
</reference>
<dbReference type="InterPro" id="IPR003316">
    <property type="entry name" value="E2F_WHTH_DNA-bd_dom"/>
</dbReference>
<feature type="compositionally biased region" description="Basic and acidic residues" evidence="7">
    <location>
        <begin position="1"/>
        <end position="10"/>
    </location>
</feature>
<feature type="region of interest" description="Disordered" evidence="7">
    <location>
        <begin position="1"/>
        <end position="54"/>
    </location>
</feature>
<dbReference type="Pfam" id="PF02319">
    <property type="entry name" value="WHD_E2F_TDP"/>
    <property type="match status" value="1"/>
</dbReference>
<keyword evidence="10" id="KW-1185">Reference proteome</keyword>
<comment type="subcellular location">
    <subcellularLocation>
        <location evidence="5">Nucleus</location>
    </subcellularLocation>
</comment>
<dbReference type="Proteomes" id="UP000077202">
    <property type="component" value="Unassembled WGS sequence"/>
</dbReference>
<name>A0A176VI68_MARPO</name>
<dbReference type="GO" id="GO:0090575">
    <property type="term" value="C:RNA polymerase II transcription regulator complex"/>
    <property type="evidence" value="ECO:0007669"/>
    <property type="project" value="TreeGrafter"/>
</dbReference>
<dbReference type="InterPro" id="IPR036390">
    <property type="entry name" value="WH_DNA-bd_sf"/>
</dbReference>
<dbReference type="GO" id="GO:0000981">
    <property type="term" value="F:DNA-binding transcription factor activity, RNA polymerase II-specific"/>
    <property type="evidence" value="ECO:0007669"/>
    <property type="project" value="TreeGrafter"/>
</dbReference>
<keyword evidence="6" id="KW-0175">Coiled coil</keyword>
<evidence type="ECO:0000256" key="5">
    <source>
        <dbReference type="RuleBase" id="RU003796"/>
    </source>
</evidence>
<comment type="similarity">
    <text evidence="1 5">Belongs to the E2F/DP family.</text>
</comment>
<dbReference type="EMBL" id="LVLJ01003709">
    <property type="protein sequence ID" value="OAE20052.1"/>
    <property type="molecule type" value="Genomic_DNA"/>
</dbReference>
<evidence type="ECO:0000256" key="7">
    <source>
        <dbReference type="SAM" id="MobiDB-lite"/>
    </source>
</evidence>
<feature type="region of interest" description="Disordered" evidence="7">
    <location>
        <begin position="506"/>
        <end position="531"/>
    </location>
</feature>
<organism evidence="9 10">
    <name type="scientific">Marchantia polymorpha subsp. ruderalis</name>
    <dbReference type="NCBI Taxonomy" id="1480154"/>
    <lineage>
        <taxon>Eukaryota</taxon>
        <taxon>Viridiplantae</taxon>
        <taxon>Streptophyta</taxon>
        <taxon>Embryophyta</taxon>
        <taxon>Marchantiophyta</taxon>
        <taxon>Marchantiopsida</taxon>
        <taxon>Marchantiidae</taxon>
        <taxon>Marchantiales</taxon>
        <taxon>Marchantiaceae</taxon>
        <taxon>Marchantia</taxon>
    </lineage>
</organism>
<protein>
    <recommendedName>
        <fullName evidence="8">E2F/DP family winged-helix DNA-binding domain-containing protein</fullName>
    </recommendedName>
</protein>
<dbReference type="CDD" id="cd14660">
    <property type="entry name" value="E2F_DD"/>
    <property type="match status" value="1"/>
</dbReference>
<dbReference type="Gene3D" id="6.10.250.540">
    <property type="match status" value="1"/>
</dbReference>
<sequence length="531" mass="58209">MVDVAAREGKTFQASVKHPMPLRRSNSGTRAAFRPHHGNSAGHPPQQQSSMYPSSHSYALAEEYHRFHEAGAALDSQGASASLSHPDLTVNRFSDSGRLQSLGSSVSSQDVKGRRKSVKNDQEMEVSGWSSGNGFGGVEASPHSTPVTKRGSRAKLVRQLKNDPHTPGGHPGIVLGKVIIVDLSIPGSPASNAPTPSSTCRYDSSLGLLTKKFIDLIKQADDGVLDLNKAADTLNVQKRRIYDITNVLEGIGLIEKKLKNRIRWKGLGVLRPGEGNDDAAALQAEIDELLAAERRMDERISEMRERLRSLSENEANKQWLYVTEEDIKNLPCFQNETLLAIKAPHGTTLEVPDPDETVEYPHRRYQILLRSNMGPIDVYLVSRFQEKFEEVNHAQQPMDTAEGDAGMQPPYVANTVMDAMPDGERLADTGTGTHHDVPSPHSDPESPHDFVHGIMRIMPAEVNTDSDYWLLSDAGVGLTDMWRSDLLVAASNSMWSNVVKLNSTEFGLGDDESPHPQTPPSNSAPEVEPMT</sequence>
<dbReference type="GO" id="GO:0046983">
    <property type="term" value="F:protein dimerization activity"/>
    <property type="evidence" value="ECO:0007669"/>
    <property type="project" value="InterPro"/>
</dbReference>
<accession>A0A176VI68</accession>
<evidence type="ECO:0000256" key="6">
    <source>
        <dbReference type="SAM" id="Coils"/>
    </source>
</evidence>
<keyword evidence="5" id="KW-0539">Nucleus</keyword>
<evidence type="ECO:0000256" key="1">
    <source>
        <dbReference type="ARBA" id="ARBA00010940"/>
    </source>
</evidence>
<feature type="coiled-coil region" evidence="6">
    <location>
        <begin position="279"/>
        <end position="313"/>
    </location>
</feature>
<dbReference type="InterPro" id="IPR036388">
    <property type="entry name" value="WH-like_DNA-bd_sf"/>
</dbReference>
<dbReference type="FunFam" id="1.10.10.10:FF:000008">
    <property type="entry name" value="E2F transcription factor 1"/>
    <property type="match status" value="1"/>
</dbReference>
<evidence type="ECO:0000313" key="9">
    <source>
        <dbReference type="EMBL" id="OAE20052.1"/>
    </source>
</evidence>
<feature type="domain" description="E2F/DP family winged-helix DNA-binding" evidence="8">
    <location>
        <begin position="201"/>
        <end position="266"/>
    </location>
</feature>
<feature type="compositionally biased region" description="Polar residues" evidence="7">
    <location>
        <begin position="94"/>
        <end position="110"/>
    </location>
</feature>
<dbReference type="InterPro" id="IPR015633">
    <property type="entry name" value="E2F"/>
</dbReference>
<evidence type="ECO:0000256" key="4">
    <source>
        <dbReference type="ARBA" id="ARBA00023163"/>
    </source>
</evidence>
<feature type="compositionally biased region" description="Low complexity" evidence="7">
    <location>
        <begin position="43"/>
        <end position="54"/>
    </location>
</feature>
<dbReference type="InterPro" id="IPR032198">
    <property type="entry name" value="E2F_CC-MB"/>
</dbReference>
<dbReference type="Gene3D" id="1.10.10.10">
    <property type="entry name" value="Winged helix-like DNA-binding domain superfamily/Winged helix DNA-binding domain"/>
    <property type="match status" value="1"/>
</dbReference>
<dbReference type="PANTHER" id="PTHR12081:SF18">
    <property type="entry name" value="TRANSCRIPTION FACTOR E2F2-RELATED"/>
    <property type="match status" value="1"/>
</dbReference>
<dbReference type="Pfam" id="PF16421">
    <property type="entry name" value="E2F_CC-MB"/>
    <property type="match status" value="1"/>
</dbReference>
<feature type="region of interest" description="Disordered" evidence="7">
    <location>
        <begin position="422"/>
        <end position="446"/>
    </location>
</feature>
<dbReference type="PANTHER" id="PTHR12081">
    <property type="entry name" value="TRANSCRIPTION FACTOR E2F"/>
    <property type="match status" value="1"/>
</dbReference>
<comment type="caution">
    <text evidence="9">The sequence shown here is derived from an EMBL/GenBank/DDBJ whole genome shotgun (WGS) entry which is preliminary data.</text>
</comment>
<dbReference type="SUPFAM" id="SSF144074">
    <property type="entry name" value="E2F-DP heterodimerization region"/>
    <property type="match status" value="1"/>
</dbReference>
<dbReference type="SMART" id="SM01372">
    <property type="entry name" value="E2F_TDP"/>
    <property type="match status" value="1"/>
</dbReference>
<dbReference type="SUPFAM" id="SSF46785">
    <property type="entry name" value="Winged helix' DNA-binding domain"/>
    <property type="match status" value="1"/>
</dbReference>
<feature type="region of interest" description="Disordered" evidence="7">
    <location>
        <begin position="94"/>
        <end position="152"/>
    </location>
</feature>
<evidence type="ECO:0000313" key="10">
    <source>
        <dbReference type="Proteomes" id="UP000077202"/>
    </source>
</evidence>
<gene>
    <name evidence="9" type="ORF">AXG93_2584s1360</name>
</gene>